<dbReference type="SUPFAM" id="SSF53955">
    <property type="entry name" value="Lysozyme-like"/>
    <property type="match status" value="1"/>
</dbReference>
<dbReference type="Gene3D" id="1.10.530.10">
    <property type="match status" value="1"/>
</dbReference>
<organism evidence="1 2">
    <name type="scientific">Ensifer adhaerens</name>
    <name type="common">Sinorhizobium morelense</name>
    <dbReference type="NCBI Taxonomy" id="106592"/>
    <lineage>
        <taxon>Bacteria</taxon>
        <taxon>Pseudomonadati</taxon>
        <taxon>Pseudomonadota</taxon>
        <taxon>Alphaproteobacteria</taxon>
        <taxon>Hyphomicrobiales</taxon>
        <taxon>Rhizobiaceae</taxon>
        <taxon>Sinorhizobium/Ensifer group</taxon>
        <taxon>Ensifer</taxon>
    </lineage>
</organism>
<sequence>MGGGRRALTGKSPKGESMNRAAFYAALRDPASGVFKSYSAKQFESLDAVVLEGRRRAVGLCHLAAILAEVHHETGGTMRPVEENLNYSARRLMQVWPARFPTLASAEPYAGNPRKLANRVYGGRLGNVEDDDGWVFRGRGLAQITGRANYGKFGLVEMPDRACDPATAIRILFDGMVHGLFTGKRLTDFDTDDSRSAAATGYRYAASRAIINGDIRQNGPKIEAYGRAFEAALRAAGYGRESASADPSVVVVLRPGSVERAPDMESVNASHGAKFNRLRRLIEAVAGFLARWTK</sequence>
<name>A0ABY8HKI8_ENSAD</name>
<proteinExistence type="predicted"/>
<reference evidence="1 2" key="1">
    <citation type="submission" date="2023-03" db="EMBL/GenBank/DDBJ databases">
        <title>Comparative genome and transcriptome analysis combination mining strategies for increasing vitamin B12 production of Ensifer adhaerens strain.</title>
        <authorList>
            <person name="Yongheng L."/>
        </authorList>
    </citation>
    <scope>NUCLEOTIDE SEQUENCE [LARGE SCALE GENOMIC DNA]</scope>
    <source>
        <strain evidence="1 2">Casida A-T305</strain>
    </source>
</reference>
<dbReference type="GeneID" id="29519194"/>
<gene>
    <name evidence="1" type="ORF">P4B07_09375</name>
</gene>
<dbReference type="InterPro" id="IPR023346">
    <property type="entry name" value="Lysozyme-like_dom_sf"/>
</dbReference>
<dbReference type="Proteomes" id="UP001214094">
    <property type="component" value="Chromosome"/>
</dbReference>
<protein>
    <recommendedName>
        <fullName evidence="3">Chitinase</fullName>
    </recommendedName>
</protein>
<dbReference type="RefSeq" id="WP_177235700.1">
    <property type="nucleotide sequence ID" value="NZ_CP015880.1"/>
</dbReference>
<accession>A0ABY8HKI8</accession>
<dbReference type="EMBL" id="CP121308">
    <property type="protein sequence ID" value="WFP92548.1"/>
    <property type="molecule type" value="Genomic_DNA"/>
</dbReference>
<evidence type="ECO:0008006" key="3">
    <source>
        <dbReference type="Google" id="ProtNLM"/>
    </source>
</evidence>
<evidence type="ECO:0000313" key="2">
    <source>
        <dbReference type="Proteomes" id="UP001214094"/>
    </source>
</evidence>
<keyword evidence="2" id="KW-1185">Reference proteome</keyword>
<evidence type="ECO:0000313" key="1">
    <source>
        <dbReference type="EMBL" id="WFP92548.1"/>
    </source>
</evidence>